<organism evidence="7 8">
    <name type="scientific">Odocoileus virginianus</name>
    <name type="common">White-tailed deer</name>
    <dbReference type="NCBI Taxonomy" id="9874"/>
    <lineage>
        <taxon>Eukaryota</taxon>
        <taxon>Metazoa</taxon>
        <taxon>Chordata</taxon>
        <taxon>Craniata</taxon>
        <taxon>Vertebrata</taxon>
        <taxon>Euteleostomi</taxon>
        <taxon>Mammalia</taxon>
        <taxon>Eutheria</taxon>
        <taxon>Laurasiatheria</taxon>
        <taxon>Artiodactyla</taxon>
        <taxon>Ruminantia</taxon>
        <taxon>Pecora</taxon>
        <taxon>Cervidae</taxon>
        <taxon>Odocoileinae</taxon>
        <taxon>Odocoileus</taxon>
    </lineage>
</organism>
<feature type="region of interest" description="Disordered" evidence="5">
    <location>
        <begin position="489"/>
        <end position="523"/>
    </location>
</feature>
<evidence type="ECO:0000256" key="3">
    <source>
        <dbReference type="ARBA" id="ARBA00074176"/>
    </source>
</evidence>
<accession>A0A6J0Y2H6</accession>
<evidence type="ECO:0000256" key="2">
    <source>
        <dbReference type="ARBA" id="ARBA00022468"/>
    </source>
</evidence>
<dbReference type="Pfam" id="PF00620">
    <property type="entry name" value="RhoGAP"/>
    <property type="match status" value="1"/>
</dbReference>
<protein>
    <recommendedName>
        <fullName evidence="3">Protein FAM13B</fullName>
    </recommendedName>
</protein>
<dbReference type="AlphaFoldDB" id="A0A6J0Y2H6"/>
<dbReference type="InterPro" id="IPR039102">
    <property type="entry name" value="FAM13"/>
</dbReference>
<evidence type="ECO:0000256" key="1">
    <source>
        <dbReference type="ARBA" id="ARBA00007549"/>
    </source>
</evidence>
<dbReference type="Pfam" id="PF26116">
    <property type="entry name" value="FAM13A"/>
    <property type="match status" value="1"/>
</dbReference>
<gene>
    <name evidence="8" type="primary">FAM13B</name>
</gene>
<proteinExistence type="inferred from homology"/>
<evidence type="ECO:0000313" key="7">
    <source>
        <dbReference type="Proteomes" id="UP001652640"/>
    </source>
</evidence>
<dbReference type="InterPro" id="IPR059029">
    <property type="entry name" value="FAM13A_dom"/>
</dbReference>
<evidence type="ECO:0000313" key="8">
    <source>
        <dbReference type="RefSeq" id="XP_020755804.1"/>
    </source>
</evidence>
<dbReference type="PROSITE" id="PS50238">
    <property type="entry name" value="RHOGAP"/>
    <property type="match status" value="1"/>
</dbReference>
<keyword evidence="2" id="KW-0343">GTPase activation</keyword>
<dbReference type="RefSeq" id="XP_020755804.1">
    <property type="nucleotide sequence ID" value="XM_020900145.2"/>
</dbReference>
<dbReference type="FunFam" id="1.10.555.10:FF:000020">
    <property type="entry name" value="protein FAM13B isoform X1"/>
    <property type="match status" value="1"/>
</dbReference>
<feature type="coiled-coil region" evidence="4">
    <location>
        <begin position="808"/>
        <end position="870"/>
    </location>
</feature>
<dbReference type="GO" id="GO:0005096">
    <property type="term" value="F:GTPase activator activity"/>
    <property type="evidence" value="ECO:0007669"/>
    <property type="project" value="UniProtKB-KW"/>
</dbReference>
<keyword evidence="4" id="KW-0175">Coiled coil</keyword>
<name>A0A6J0Y2H6_ODOVR</name>
<dbReference type="Gene3D" id="1.10.555.10">
    <property type="entry name" value="Rho GTPase activation protein"/>
    <property type="match status" value="1"/>
</dbReference>
<sequence>MRKSSSPSLSNCNSVLANKIFGIPLDELQQGGHPDNEVPFIVRHVVDYIEEHGGLEQQGLFQVNGNAETVEWLRQRYDSGEEVDLVKEADVPSAISLLRFFLQELPEPVIPGSLHIHLMQLSQDYNNEDEFGRKLRFLLQQLPPVNYSLLKFLCRFLANVASHHEEIWSANSLAAVFGPDVFHIYTDVEDLKEQEIVSRIMAGLLENYYEFFENEEEDFSSNDLSSITEQVNELSEEEEEDEKLEHIEELPEEGAGKSDDMPEVVQLKMTENILEPNSVTASTSAHTSPISILPASADILERTIRAAVEQHLFDLQSSIDHDLKNLQQQSLVCNNEAGSVNCDGEGSNNQVDIADGIINASEHNRDCSEPVASTNLDNEVMQQDFVFEDEENNQCVGILLEPCSDHGDGEDDCLERKEYLSFDSDKLSHLILDSSSKICDLNANTESEVPGSQSVGVQGEAACVQIPHLDLKNVSDGDKWEEPFPAFKSWQEDSESGEAQLSPQAGRMNHHHPLEEDCPPVLSHRSLDFGQSQRFLHDPEMLDSSSKALSFARIRRSSFSSKDEKREDRTPYQLVKKLQKKIRQFEEQFERERNSKPSYSDIAANPKVLKWMTELTKLRKQIKDAKHKTSDGEFVPQTRPRSNTLPKSFGSSLDHEDEEYEDDSKVIHKEKKPSKEATLELILKRLKEKRVERCLPEDIKKMTKDHLVEEKTTLQKSLLYYESQHGRPVTREERHIVKPLYDRYRLVKQMLTRASITPVLGSPSTKRRGQMLQPIIEGETAHFFEEIKEEEEDGVCLSSELSDILKTAVQAQSSLENSESDVEENQEKLALDLRLSSTRAASMPELLEQLWKARAEKKKLRKTLRDFEEAFYQQNGRNAQKEDRVPVLEEYREYKKIKAKLRLLEVLISKQDSSKSI</sequence>
<feature type="compositionally biased region" description="Low complexity" evidence="5">
    <location>
        <begin position="221"/>
        <end position="233"/>
    </location>
</feature>
<feature type="region of interest" description="Disordered" evidence="5">
    <location>
        <begin position="220"/>
        <end position="244"/>
    </location>
</feature>
<evidence type="ECO:0000256" key="4">
    <source>
        <dbReference type="SAM" id="Coils"/>
    </source>
</evidence>
<dbReference type="PANTHER" id="PTHR15904">
    <property type="entry name" value="FAM13"/>
    <property type="match status" value="1"/>
</dbReference>
<dbReference type="PANTHER" id="PTHR15904:SF16">
    <property type="entry name" value="PROTEIN FAM13B"/>
    <property type="match status" value="1"/>
</dbReference>
<reference evidence="7" key="1">
    <citation type="journal article" date="2022" name="J. Hered.">
        <title>A De Novo Chromosome-Level Genome Assembly of the White-Tailed Deer, Odocoileus Virginianus.</title>
        <authorList>
            <person name="London E.W."/>
            <person name="Roca A.L."/>
            <person name="Novakofski J.E."/>
            <person name="Mateus-Pinilla N.E."/>
        </authorList>
    </citation>
    <scope>NUCLEOTIDE SEQUENCE [LARGE SCALE GENOMIC DNA]</scope>
</reference>
<dbReference type="GO" id="GO:0007165">
    <property type="term" value="P:signal transduction"/>
    <property type="evidence" value="ECO:0007669"/>
    <property type="project" value="InterPro"/>
</dbReference>
<dbReference type="InterPro" id="IPR008936">
    <property type="entry name" value="Rho_GTPase_activation_prot"/>
</dbReference>
<comment type="similarity">
    <text evidence="1">Belongs to the FAM13 family.</text>
</comment>
<dbReference type="CDD" id="cd04393">
    <property type="entry name" value="RhoGAP_FAM13A1a"/>
    <property type="match status" value="1"/>
</dbReference>
<dbReference type="GeneID" id="110141286"/>
<dbReference type="InterPro" id="IPR000198">
    <property type="entry name" value="RhoGAP_dom"/>
</dbReference>
<feature type="region of interest" description="Disordered" evidence="5">
    <location>
        <begin position="623"/>
        <end position="671"/>
    </location>
</feature>
<reference evidence="8" key="2">
    <citation type="submission" date="2025-08" db="UniProtKB">
        <authorList>
            <consortium name="RefSeq"/>
        </authorList>
    </citation>
    <scope>IDENTIFICATION</scope>
    <source>
        <tissue evidence="8">Tongue muscle</tissue>
    </source>
</reference>
<dbReference type="Proteomes" id="UP001652640">
    <property type="component" value="Chromosome 3"/>
</dbReference>
<keyword evidence="7" id="KW-1185">Reference proteome</keyword>
<evidence type="ECO:0000259" key="6">
    <source>
        <dbReference type="PROSITE" id="PS50238"/>
    </source>
</evidence>
<feature type="domain" description="Rho-GAP" evidence="6">
    <location>
        <begin position="23"/>
        <end position="212"/>
    </location>
</feature>
<dbReference type="SUPFAM" id="SSF48350">
    <property type="entry name" value="GTPase activation domain, GAP"/>
    <property type="match status" value="1"/>
</dbReference>
<dbReference type="SMART" id="SM00324">
    <property type="entry name" value="RhoGAP"/>
    <property type="match status" value="1"/>
</dbReference>
<feature type="compositionally biased region" description="Polar residues" evidence="5">
    <location>
        <begin position="639"/>
        <end position="651"/>
    </location>
</feature>
<evidence type="ECO:0000256" key="5">
    <source>
        <dbReference type="SAM" id="MobiDB-lite"/>
    </source>
</evidence>